<organism evidence="2 3">
    <name type="scientific">Chara braunii</name>
    <name type="common">Braun's stonewort</name>
    <dbReference type="NCBI Taxonomy" id="69332"/>
    <lineage>
        <taxon>Eukaryota</taxon>
        <taxon>Viridiplantae</taxon>
        <taxon>Streptophyta</taxon>
        <taxon>Charophyceae</taxon>
        <taxon>Charales</taxon>
        <taxon>Characeae</taxon>
        <taxon>Chara</taxon>
    </lineage>
</organism>
<dbReference type="Gramene" id="GBG82201">
    <property type="protein sequence ID" value="GBG82201"/>
    <property type="gene ID" value="CBR_g34484"/>
</dbReference>
<feature type="compositionally biased region" description="Low complexity" evidence="1">
    <location>
        <begin position="31"/>
        <end position="55"/>
    </location>
</feature>
<keyword evidence="3" id="KW-1185">Reference proteome</keyword>
<gene>
    <name evidence="2" type="ORF">CBR_g34484</name>
</gene>
<feature type="region of interest" description="Disordered" evidence="1">
    <location>
        <begin position="662"/>
        <end position="699"/>
    </location>
</feature>
<evidence type="ECO:0000313" key="3">
    <source>
        <dbReference type="Proteomes" id="UP000265515"/>
    </source>
</evidence>
<dbReference type="InterPro" id="IPR011990">
    <property type="entry name" value="TPR-like_helical_dom_sf"/>
</dbReference>
<feature type="compositionally biased region" description="Polar residues" evidence="1">
    <location>
        <begin position="563"/>
        <end position="572"/>
    </location>
</feature>
<dbReference type="Gene3D" id="1.25.40.10">
    <property type="entry name" value="Tetratricopeptide repeat domain"/>
    <property type="match status" value="1"/>
</dbReference>
<dbReference type="PANTHER" id="PTHR21581">
    <property type="entry name" value="D-ALANYL-D-ALANINE CARBOXYPEPTIDASE"/>
    <property type="match status" value="1"/>
</dbReference>
<feature type="compositionally biased region" description="Gly residues" evidence="1">
    <location>
        <begin position="9"/>
        <end position="26"/>
    </location>
</feature>
<feature type="compositionally biased region" description="Polar residues" evidence="1">
    <location>
        <begin position="488"/>
        <end position="507"/>
    </location>
</feature>
<name>A0A388LIX3_CHABU</name>
<feature type="region of interest" description="Disordered" evidence="1">
    <location>
        <begin position="1"/>
        <end position="68"/>
    </location>
</feature>
<protein>
    <submittedName>
        <fullName evidence="2">Uncharacterized protein</fullName>
    </submittedName>
</protein>
<feature type="region of interest" description="Disordered" evidence="1">
    <location>
        <begin position="185"/>
        <end position="212"/>
    </location>
</feature>
<feature type="region of interest" description="Disordered" evidence="1">
    <location>
        <begin position="787"/>
        <end position="824"/>
    </location>
</feature>
<dbReference type="AlphaFoldDB" id="A0A388LIX3"/>
<feature type="region of interest" description="Disordered" evidence="1">
    <location>
        <begin position="416"/>
        <end position="639"/>
    </location>
</feature>
<comment type="caution">
    <text evidence="2">The sequence shown here is derived from an EMBL/GenBank/DDBJ whole genome shotgun (WGS) entry which is preliminary data.</text>
</comment>
<feature type="region of interest" description="Disordered" evidence="1">
    <location>
        <begin position="118"/>
        <end position="157"/>
    </location>
</feature>
<dbReference type="PANTHER" id="PTHR21581:SF6">
    <property type="entry name" value="TRAFFICKING PROTEIN PARTICLE COMPLEX SUBUNIT 12"/>
    <property type="match status" value="1"/>
</dbReference>
<dbReference type="OrthoDB" id="428342at2759"/>
<feature type="compositionally biased region" description="Basic and acidic residues" evidence="1">
    <location>
        <begin position="622"/>
        <end position="631"/>
    </location>
</feature>
<dbReference type="SUPFAM" id="SSF48452">
    <property type="entry name" value="TPR-like"/>
    <property type="match status" value="1"/>
</dbReference>
<proteinExistence type="predicted"/>
<dbReference type="EMBL" id="BFEA01000399">
    <property type="protein sequence ID" value="GBG82201.1"/>
    <property type="molecule type" value="Genomic_DNA"/>
</dbReference>
<feature type="compositionally biased region" description="Polar residues" evidence="1">
    <location>
        <begin position="425"/>
        <end position="436"/>
    </location>
</feature>
<sequence length="950" mass="100129">MDSKQQFGSLGGRGGGVGGGGVGVGGDVESEPSFSLSSSSSSSPSPSVSSFALPAVTPNVPPLPQHARSASFSFATPASSPLYGSGLIRSGSQPSDLSLKNSMALASGGVHPLQERIPSFRSTVGGPGAATRTISPPIARPSSSPPQPPSLSSSYSFADPLRGSGSKSFSAGHLEYAAAAEGRASAATASAGPPPPSFARSGPPPFRRMSSQDVAPTLDGLRQLARQGSWRGIVEKVKEAHKFLMFHPPDEALAFSAYHVLALMKLRMFGAAADELRSLGDLDDPKYRYESYPEIYHGKRGSLVPFSLRWLYAELPHRLSNTQGTIDRLYDLLARCNAQIDVLQLKKDSPWVRRMNGVIAGLSDAAAPQPTAGMEYPRGLPSRLIQATSTPQGGMHVRSRSSPPVFAKFSMTDAAFPANERGPSPLSNDSSASAVPTGSLRRDRKSSRSMTPPKVPPPPSTASPLRHESGHLGELKGGSLGQPGASRSADNTDSSATQTSGTPSSAASELLRVNSTQDEKGALREKGEATDGGQMASATNAASSHQRSSSGGSNGFGEFVSASLDSSESNGDAANGPQHEESSDLRGRTTVKGGEAAGQTDLDSVSGRWGTEGSSVLLAGEEGGREEENGERSASPLPNMLRKELSLDDGIGPEISRAVQDAGLSSENGAKSCGQGWAGGDACEDRETGSLADDSNEGSNRRFLDQWMKRQEIVLFSIINHHLAQKDFLVALKWLKRMLRARPREPVMLSKYGYVRLQMGDVEGARIVFARVEQLLAEIAVENGGGAAASCSGEDEGEQEGLQGTDVRNGRPENHEEANGSPLGDLAATLPPALQALLCRNRGLLMFATKQYGAAMREFDAVLAIDSADVVSVVNKAICLMYSRDLMGAVRVLEESLQGNPVGMLNETLVLNLCSIYNLASAKDADTKRMLSAWIMRCAPDDFDLMCTQI</sequence>
<feature type="compositionally biased region" description="Basic and acidic residues" evidence="1">
    <location>
        <begin position="517"/>
        <end position="529"/>
    </location>
</feature>
<dbReference type="STRING" id="69332.A0A388LIX3"/>
<evidence type="ECO:0000256" key="1">
    <source>
        <dbReference type="SAM" id="MobiDB-lite"/>
    </source>
</evidence>
<feature type="compositionally biased region" description="Basic and acidic residues" evidence="1">
    <location>
        <begin position="578"/>
        <end position="587"/>
    </location>
</feature>
<feature type="compositionally biased region" description="Basic and acidic residues" evidence="1">
    <location>
        <begin position="465"/>
        <end position="474"/>
    </location>
</feature>
<feature type="compositionally biased region" description="Pro residues" evidence="1">
    <location>
        <begin position="192"/>
        <end position="206"/>
    </location>
</feature>
<dbReference type="Proteomes" id="UP000265515">
    <property type="component" value="Unassembled WGS sequence"/>
</dbReference>
<feature type="compositionally biased region" description="Basic and acidic residues" evidence="1">
    <location>
        <begin position="808"/>
        <end position="818"/>
    </location>
</feature>
<evidence type="ECO:0000313" key="2">
    <source>
        <dbReference type="EMBL" id="GBG82201.1"/>
    </source>
</evidence>
<reference evidence="2 3" key="1">
    <citation type="journal article" date="2018" name="Cell">
        <title>The Chara Genome: Secondary Complexity and Implications for Plant Terrestrialization.</title>
        <authorList>
            <person name="Nishiyama T."/>
            <person name="Sakayama H."/>
            <person name="Vries J.D."/>
            <person name="Buschmann H."/>
            <person name="Saint-Marcoux D."/>
            <person name="Ullrich K.K."/>
            <person name="Haas F.B."/>
            <person name="Vanderstraeten L."/>
            <person name="Becker D."/>
            <person name="Lang D."/>
            <person name="Vosolsobe S."/>
            <person name="Rombauts S."/>
            <person name="Wilhelmsson P.K.I."/>
            <person name="Janitza P."/>
            <person name="Kern R."/>
            <person name="Heyl A."/>
            <person name="Rumpler F."/>
            <person name="Villalobos L.I.A.C."/>
            <person name="Clay J.M."/>
            <person name="Skokan R."/>
            <person name="Toyoda A."/>
            <person name="Suzuki Y."/>
            <person name="Kagoshima H."/>
            <person name="Schijlen E."/>
            <person name="Tajeshwar N."/>
            <person name="Catarino B."/>
            <person name="Hetherington A.J."/>
            <person name="Saltykova A."/>
            <person name="Bonnot C."/>
            <person name="Breuninger H."/>
            <person name="Symeonidi A."/>
            <person name="Radhakrishnan G.V."/>
            <person name="Van Nieuwerburgh F."/>
            <person name="Deforce D."/>
            <person name="Chang C."/>
            <person name="Karol K.G."/>
            <person name="Hedrich R."/>
            <person name="Ulvskov P."/>
            <person name="Glockner G."/>
            <person name="Delwiche C.F."/>
            <person name="Petrasek J."/>
            <person name="Van de Peer Y."/>
            <person name="Friml J."/>
            <person name="Beilby M."/>
            <person name="Dolan L."/>
            <person name="Kohara Y."/>
            <person name="Sugano S."/>
            <person name="Fujiyama A."/>
            <person name="Delaux P.-M."/>
            <person name="Quint M."/>
            <person name="TheiBen G."/>
            <person name="Hagemann M."/>
            <person name="Harholt J."/>
            <person name="Dunand C."/>
            <person name="Zachgo S."/>
            <person name="Langdale J."/>
            <person name="Maumus F."/>
            <person name="Straeten D.V.D."/>
            <person name="Gould S.B."/>
            <person name="Rensing S.A."/>
        </authorList>
    </citation>
    <scope>NUCLEOTIDE SEQUENCE [LARGE SCALE GENOMIC DNA]</scope>
    <source>
        <strain evidence="2 3">S276</strain>
    </source>
</reference>
<accession>A0A388LIX3</accession>